<dbReference type="RefSeq" id="WP_194313289.1">
    <property type="nucleotide sequence ID" value="NZ_JADHEC010000079.1"/>
</dbReference>
<evidence type="ECO:0000313" key="2">
    <source>
        <dbReference type="Proteomes" id="UP000646211"/>
    </source>
</evidence>
<gene>
    <name evidence="1" type="ORF">IR213_16005</name>
</gene>
<dbReference type="AlphaFoldDB" id="A0A930XX51"/>
<organism evidence="1 2">
    <name type="scientific">Flavobacterium soyangense</name>
    <dbReference type="NCBI Taxonomy" id="2023265"/>
    <lineage>
        <taxon>Bacteria</taxon>
        <taxon>Pseudomonadati</taxon>
        <taxon>Bacteroidota</taxon>
        <taxon>Flavobacteriia</taxon>
        <taxon>Flavobacteriales</taxon>
        <taxon>Flavobacteriaceae</taxon>
        <taxon>Flavobacterium</taxon>
    </lineage>
</organism>
<dbReference type="Proteomes" id="UP000646211">
    <property type="component" value="Unassembled WGS sequence"/>
</dbReference>
<reference evidence="1" key="1">
    <citation type="submission" date="2020-11" db="EMBL/GenBank/DDBJ databases">
        <title>Genome of Flavobacterium soyangense.</title>
        <authorList>
            <person name="Liu Q."/>
            <person name="Xin Y.-H."/>
        </authorList>
    </citation>
    <scope>NUCLEOTIDE SEQUENCE</scope>
    <source>
        <strain evidence="1">CGMCC 1.13493</strain>
    </source>
</reference>
<comment type="caution">
    <text evidence="1">The sequence shown here is derived from an EMBL/GenBank/DDBJ whole genome shotgun (WGS) entry which is preliminary data.</text>
</comment>
<name>A0A930XX51_9FLAO</name>
<dbReference type="EMBL" id="JADHEC010000079">
    <property type="protein sequence ID" value="MBF2710071.1"/>
    <property type="molecule type" value="Genomic_DNA"/>
</dbReference>
<sequence length="89" mass="10329">MTPEEILRESGNQKHEVDLGIALIRIIELGCFNQTYLRSILKRQIETQELIKGNTDISENVSNRFEELEKMISEVASENYYSLVQKVLK</sequence>
<protein>
    <submittedName>
        <fullName evidence="1">Uncharacterized protein</fullName>
    </submittedName>
</protein>
<evidence type="ECO:0000313" key="1">
    <source>
        <dbReference type="EMBL" id="MBF2710071.1"/>
    </source>
</evidence>
<proteinExistence type="predicted"/>
<keyword evidence="2" id="KW-1185">Reference proteome</keyword>
<accession>A0A930XX51</accession>